<dbReference type="Pfam" id="PF13563">
    <property type="entry name" value="2_5_RNA_ligase2"/>
    <property type="match status" value="1"/>
</dbReference>
<dbReference type="Proteomes" id="UP000076532">
    <property type="component" value="Unassembled WGS sequence"/>
</dbReference>
<evidence type="ECO:0000313" key="1">
    <source>
        <dbReference type="EMBL" id="KZP13605.1"/>
    </source>
</evidence>
<dbReference type="PANTHER" id="PTHR37474">
    <property type="entry name" value="RNA LIGASE/CYCLIC NUCLEOTIDE PHOSPHODIESTERASE"/>
    <property type="match status" value="1"/>
</dbReference>
<dbReference type="Gene3D" id="3.90.1140.10">
    <property type="entry name" value="Cyclic phosphodiesterase"/>
    <property type="match status" value="1"/>
</dbReference>
<accession>A0A166CFF0</accession>
<dbReference type="AlphaFoldDB" id="A0A166CFF0"/>
<proteinExistence type="predicted"/>
<protein>
    <recommendedName>
        <fullName evidence="3">LigT-like protein</fullName>
    </recommendedName>
</protein>
<dbReference type="OrthoDB" id="10263155at2759"/>
<dbReference type="InterPro" id="IPR009097">
    <property type="entry name" value="Cyclic_Pdiesterase"/>
</dbReference>
<dbReference type="SUPFAM" id="SSF55144">
    <property type="entry name" value="LigT-like"/>
    <property type="match status" value="1"/>
</dbReference>
<sequence length="231" mass="26177">MPAPLLPAHLAHKSALVLIPPSTISTPIQSLRRVHDRNFNRWPPHVNLIYPFLCAPSSNIDAILARIRSALSQSSSHAVSSFNVRLDRSAHFQHSRDSSTIYLTASGHESEEGMRLTRVENLQKALQLEFSECDADTRPYVPHLSIGQVKRPKHVEALKVEVEATMKAFCPEGMQGFWGLDWLVDRVVVIEREGQHDPFRVVGEVLLHPERERATIDDKLTEFVEEDLRKP</sequence>
<keyword evidence="2" id="KW-1185">Reference proteome</keyword>
<dbReference type="EMBL" id="KV417630">
    <property type="protein sequence ID" value="KZP13605.1"/>
    <property type="molecule type" value="Genomic_DNA"/>
</dbReference>
<evidence type="ECO:0008006" key="3">
    <source>
        <dbReference type="Google" id="ProtNLM"/>
    </source>
</evidence>
<organism evidence="1 2">
    <name type="scientific">Athelia psychrophila</name>
    <dbReference type="NCBI Taxonomy" id="1759441"/>
    <lineage>
        <taxon>Eukaryota</taxon>
        <taxon>Fungi</taxon>
        <taxon>Dikarya</taxon>
        <taxon>Basidiomycota</taxon>
        <taxon>Agaricomycotina</taxon>
        <taxon>Agaricomycetes</taxon>
        <taxon>Agaricomycetidae</taxon>
        <taxon>Atheliales</taxon>
        <taxon>Atheliaceae</taxon>
        <taxon>Athelia</taxon>
    </lineage>
</organism>
<evidence type="ECO:0000313" key="2">
    <source>
        <dbReference type="Proteomes" id="UP000076532"/>
    </source>
</evidence>
<name>A0A166CFF0_9AGAM</name>
<gene>
    <name evidence="1" type="ORF">FIBSPDRAFT_960400</name>
</gene>
<dbReference type="PANTHER" id="PTHR37474:SF1">
    <property type="entry name" value="2'-5' RNA LIGASE FAMILY PROTEIN"/>
    <property type="match status" value="1"/>
</dbReference>
<reference evidence="1 2" key="1">
    <citation type="journal article" date="2016" name="Mol. Biol. Evol.">
        <title>Comparative Genomics of Early-Diverging Mushroom-Forming Fungi Provides Insights into the Origins of Lignocellulose Decay Capabilities.</title>
        <authorList>
            <person name="Nagy L.G."/>
            <person name="Riley R."/>
            <person name="Tritt A."/>
            <person name="Adam C."/>
            <person name="Daum C."/>
            <person name="Floudas D."/>
            <person name="Sun H."/>
            <person name="Yadav J.S."/>
            <person name="Pangilinan J."/>
            <person name="Larsson K.H."/>
            <person name="Matsuura K."/>
            <person name="Barry K."/>
            <person name="Labutti K."/>
            <person name="Kuo R."/>
            <person name="Ohm R.A."/>
            <person name="Bhattacharya S.S."/>
            <person name="Shirouzu T."/>
            <person name="Yoshinaga Y."/>
            <person name="Martin F.M."/>
            <person name="Grigoriev I.V."/>
            <person name="Hibbett D.S."/>
        </authorList>
    </citation>
    <scope>NUCLEOTIDE SEQUENCE [LARGE SCALE GENOMIC DNA]</scope>
    <source>
        <strain evidence="1 2">CBS 109695</strain>
    </source>
</reference>